<feature type="signal peptide" evidence="1">
    <location>
        <begin position="1"/>
        <end position="23"/>
    </location>
</feature>
<gene>
    <name evidence="3" type="ORF">ACFSQJ_08830</name>
</gene>
<dbReference type="RefSeq" id="WP_377766585.1">
    <property type="nucleotide sequence ID" value="NZ_JBHULB010000008.1"/>
</dbReference>
<dbReference type="Proteomes" id="UP001597526">
    <property type="component" value="Unassembled WGS sequence"/>
</dbReference>
<dbReference type="Gene3D" id="2.160.20.120">
    <property type="match status" value="1"/>
</dbReference>
<protein>
    <submittedName>
        <fullName evidence="3">Head GIN domain-containing protein</fullName>
    </submittedName>
</protein>
<reference evidence="4" key="1">
    <citation type="journal article" date="2019" name="Int. J. Syst. Evol. Microbiol.">
        <title>The Global Catalogue of Microorganisms (GCM) 10K type strain sequencing project: providing services to taxonomists for standard genome sequencing and annotation.</title>
        <authorList>
            <consortium name="The Broad Institute Genomics Platform"/>
            <consortium name="The Broad Institute Genome Sequencing Center for Infectious Disease"/>
            <person name="Wu L."/>
            <person name="Ma J."/>
        </authorList>
    </citation>
    <scope>NUCLEOTIDE SEQUENCE [LARGE SCALE GENOMIC DNA]</scope>
    <source>
        <strain evidence="4">KCTC 52368</strain>
    </source>
</reference>
<evidence type="ECO:0000313" key="3">
    <source>
        <dbReference type="EMBL" id="MFD2587033.1"/>
    </source>
</evidence>
<comment type="caution">
    <text evidence="3">The sequence shown here is derived from an EMBL/GenBank/DDBJ whole genome shotgun (WGS) entry which is preliminary data.</text>
</comment>
<evidence type="ECO:0000313" key="4">
    <source>
        <dbReference type="Proteomes" id="UP001597526"/>
    </source>
</evidence>
<organism evidence="3 4">
    <name type="scientific">Croceitalea marina</name>
    <dbReference type="NCBI Taxonomy" id="1775166"/>
    <lineage>
        <taxon>Bacteria</taxon>
        <taxon>Pseudomonadati</taxon>
        <taxon>Bacteroidota</taxon>
        <taxon>Flavobacteriia</taxon>
        <taxon>Flavobacteriales</taxon>
        <taxon>Flavobacteriaceae</taxon>
        <taxon>Croceitalea</taxon>
    </lineage>
</organism>
<dbReference type="PROSITE" id="PS51257">
    <property type="entry name" value="PROKAR_LIPOPROTEIN"/>
    <property type="match status" value="1"/>
</dbReference>
<accession>A0ABW5MY05</accession>
<proteinExistence type="predicted"/>
<sequence>MTTLVRIAIGLVLALFASSCVNISFGDGKKGNGVVTEETRKITEEFTEISAAEGLDVFVTQGDEFKILVEADENVIELIATDIKEGKLRVHTLENIGRATKNIYVSLPEITVLKSSSGADLIAQNEIKTEKLDLDASSGSDIEVEVVAAEIEADASSGADIKISGRTEVFYANASSGADIKARALLTKRCNADASSGSDISVNVSESLTANASSGADISYSGDAQVSKKKSAAGSVHKY</sequence>
<keyword evidence="4" id="KW-1185">Reference proteome</keyword>
<evidence type="ECO:0000256" key="1">
    <source>
        <dbReference type="SAM" id="SignalP"/>
    </source>
</evidence>
<keyword evidence="1" id="KW-0732">Signal</keyword>
<dbReference type="Pfam" id="PF10988">
    <property type="entry name" value="DUF2807"/>
    <property type="match status" value="1"/>
</dbReference>
<dbReference type="EMBL" id="JBHULB010000008">
    <property type="protein sequence ID" value="MFD2587033.1"/>
    <property type="molecule type" value="Genomic_DNA"/>
</dbReference>
<feature type="chain" id="PRO_5045065010" evidence="1">
    <location>
        <begin position="24"/>
        <end position="239"/>
    </location>
</feature>
<evidence type="ECO:0000259" key="2">
    <source>
        <dbReference type="Pfam" id="PF10988"/>
    </source>
</evidence>
<dbReference type="InterPro" id="IPR021255">
    <property type="entry name" value="DUF2807"/>
</dbReference>
<feature type="domain" description="Putative auto-transporter adhesin head GIN" evidence="2">
    <location>
        <begin position="45"/>
        <end position="224"/>
    </location>
</feature>
<name>A0ABW5MY05_9FLAO</name>